<protein>
    <submittedName>
        <fullName evidence="3">Uncharacterized protein</fullName>
    </submittedName>
</protein>
<evidence type="ECO:0000256" key="2">
    <source>
        <dbReference type="SAM" id="Phobius"/>
    </source>
</evidence>
<keyword evidence="2" id="KW-0812">Transmembrane</keyword>
<dbReference type="PANTHER" id="PTHR34379">
    <property type="entry name" value="OS07G0553800 PROTEIN"/>
    <property type="match status" value="1"/>
</dbReference>
<feature type="compositionally biased region" description="Low complexity" evidence="1">
    <location>
        <begin position="151"/>
        <end position="180"/>
    </location>
</feature>
<gene>
    <name evidence="3" type="ORF">RIF29_39241</name>
</gene>
<dbReference type="EMBL" id="JAYWIO010000008">
    <property type="protein sequence ID" value="KAK7244420.1"/>
    <property type="molecule type" value="Genomic_DNA"/>
</dbReference>
<name>A0AAN9E679_CROPI</name>
<dbReference type="Proteomes" id="UP001372338">
    <property type="component" value="Unassembled WGS sequence"/>
</dbReference>
<feature type="compositionally biased region" description="Basic and acidic residues" evidence="1">
    <location>
        <begin position="181"/>
        <end position="194"/>
    </location>
</feature>
<feature type="region of interest" description="Disordered" evidence="1">
    <location>
        <begin position="132"/>
        <end position="194"/>
    </location>
</feature>
<dbReference type="InterPro" id="IPR040411">
    <property type="entry name" value="At5g23160-like"/>
</dbReference>
<keyword evidence="2" id="KW-0472">Membrane</keyword>
<evidence type="ECO:0000256" key="1">
    <source>
        <dbReference type="SAM" id="MobiDB-lite"/>
    </source>
</evidence>
<dbReference type="PANTHER" id="PTHR34379:SF6">
    <property type="entry name" value="PROTEIN 3F"/>
    <property type="match status" value="1"/>
</dbReference>
<dbReference type="AlphaFoldDB" id="A0AAN9E679"/>
<evidence type="ECO:0000313" key="4">
    <source>
        <dbReference type="Proteomes" id="UP001372338"/>
    </source>
</evidence>
<evidence type="ECO:0000313" key="3">
    <source>
        <dbReference type="EMBL" id="KAK7244420.1"/>
    </source>
</evidence>
<feature type="transmembrane region" description="Helical" evidence="2">
    <location>
        <begin position="212"/>
        <end position="240"/>
    </location>
</feature>
<feature type="compositionally biased region" description="Polar residues" evidence="1">
    <location>
        <begin position="132"/>
        <end position="150"/>
    </location>
</feature>
<reference evidence="3 4" key="1">
    <citation type="submission" date="2024-01" db="EMBL/GenBank/DDBJ databases">
        <title>The genomes of 5 underutilized Papilionoideae crops provide insights into root nodulation and disease resistanc.</title>
        <authorList>
            <person name="Yuan L."/>
        </authorList>
    </citation>
    <scope>NUCLEOTIDE SEQUENCE [LARGE SCALE GENOMIC DNA]</scope>
    <source>
        <strain evidence="3">ZHUSHIDOU_FW_LH</strain>
        <tissue evidence="3">Leaf</tissue>
    </source>
</reference>
<comment type="caution">
    <text evidence="3">The sequence shown here is derived from an EMBL/GenBank/DDBJ whole genome shotgun (WGS) entry which is preliminary data.</text>
</comment>
<organism evidence="3 4">
    <name type="scientific">Crotalaria pallida</name>
    <name type="common">Smooth rattlebox</name>
    <name type="synonym">Crotalaria striata</name>
    <dbReference type="NCBI Taxonomy" id="3830"/>
    <lineage>
        <taxon>Eukaryota</taxon>
        <taxon>Viridiplantae</taxon>
        <taxon>Streptophyta</taxon>
        <taxon>Embryophyta</taxon>
        <taxon>Tracheophyta</taxon>
        <taxon>Spermatophyta</taxon>
        <taxon>Magnoliopsida</taxon>
        <taxon>eudicotyledons</taxon>
        <taxon>Gunneridae</taxon>
        <taxon>Pentapetalae</taxon>
        <taxon>rosids</taxon>
        <taxon>fabids</taxon>
        <taxon>Fabales</taxon>
        <taxon>Fabaceae</taxon>
        <taxon>Papilionoideae</taxon>
        <taxon>50 kb inversion clade</taxon>
        <taxon>genistoids sensu lato</taxon>
        <taxon>core genistoids</taxon>
        <taxon>Crotalarieae</taxon>
        <taxon>Crotalaria</taxon>
    </lineage>
</organism>
<sequence>MDTETKNNKGKKSSLLTCFKPFSSEDNSFKPKRRKENTTKKVAPYFVAKDKEGVPMPEVTLSMLLAATDNGGGNRWIKNNKDKWHHAMKAALNKSSLMKKIKSRRKGNEDYLSRSSNNLQIGVEITNQKLDSGKISNSQSKSTHRINSNPSSTFGSSPAFTSSPSLTSSSSSHTDQTSDSSSHESETEVTNEKEYGVGEGRMKRLYGSNTSMIMFFFSLLILVMWGKFSAILYTSIWFYLMPPRRIRPCKKGDFGKERLIQIGIRRR</sequence>
<keyword evidence="2" id="KW-1133">Transmembrane helix</keyword>
<proteinExistence type="predicted"/>
<keyword evidence="4" id="KW-1185">Reference proteome</keyword>
<accession>A0AAN9E679</accession>